<feature type="non-terminal residue" evidence="1">
    <location>
        <position position="1"/>
    </location>
</feature>
<keyword evidence="2" id="KW-1185">Reference proteome</keyword>
<evidence type="ECO:0000313" key="2">
    <source>
        <dbReference type="Proteomes" id="UP000887116"/>
    </source>
</evidence>
<dbReference type="EMBL" id="BMAO01033950">
    <property type="protein sequence ID" value="GFQ92992.1"/>
    <property type="molecule type" value="Genomic_DNA"/>
</dbReference>
<reference evidence="1" key="1">
    <citation type="submission" date="2020-07" db="EMBL/GenBank/DDBJ databases">
        <title>Multicomponent nature underlies the extraordinary mechanical properties of spider dragline silk.</title>
        <authorList>
            <person name="Kono N."/>
            <person name="Nakamura H."/>
            <person name="Mori M."/>
            <person name="Yoshida Y."/>
            <person name="Ohtoshi R."/>
            <person name="Malay A.D."/>
            <person name="Moran D.A.P."/>
            <person name="Tomita M."/>
            <person name="Numata K."/>
            <person name="Arakawa K."/>
        </authorList>
    </citation>
    <scope>NUCLEOTIDE SEQUENCE</scope>
</reference>
<sequence>HFWSLFSHRFARGYTGFYQGKTLSQWKFSISLCTPALLGVYERTPIRKFPTAKIMSWLVDYSNTSTIQSRVLKTPLVCEEHEKQVFLRLTIARLRSFNADQRRSLGPFGLWSRRRCHGNYTSIRANTSRSSKSSERVNHIAFLCVIIKRKARREISNKVKDMIEHGEINYCDVVFENQLRC</sequence>
<name>A0A8X6FZM8_TRICU</name>
<protein>
    <submittedName>
        <fullName evidence="1">Uncharacterized protein</fullName>
    </submittedName>
</protein>
<dbReference type="AlphaFoldDB" id="A0A8X6FZM8"/>
<accession>A0A8X6FZM8</accession>
<gene>
    <name evidence="1" type="ORF">TNCT_597941</name>
</gene>
<dbReference type="Proteomes" id="UP000887116">
    <property type="component" value="Unassembled WGS sequence"/>
</dbReference>
<evidence type="ECO:0000313" key="1">
    <source>
        <dbReference type="EMBL" id="GFQ92992.1"/>
    </source>
</evidence>
<proteinExistence type="predicted"/>
<comment type="caution">
    <text evidence="1">The sequence shown here is derived from an EMBL/GenBank/DDBJ whole genome shotgun (WGS) entry which is preliminary data.</text>
</comment>
<organism evidence="1 2">
    <name type="scientific">Trichonephila clavata</name>
    <name type="common">Joro spider</name>
    <name type="synonym">Nephila clavata</name>
    <dbReference type="NCBI Taxonomy" id="2740835"/>
    <lineage>
        <taxon>Eukaryota</taxon>
        <taxon>Metazoa</taxon>
        <taxon>Ecdysozoa</taxon>
        <taxon>Arthropoda</taxon>
        <taxon>Chelicerata</taxon>
        <taxon>Arachnida</taxon>
        <taxon>Araneae</taxon>
        <taxon>Araneomorphae</taxon>
        <taxon>Entelegynae</taxon>
        <taxon>Araneoidea</taxon>
        <taxon>Nephilidae</taxon>
        <taxon>Trichonephila</taxon>
    </lineage>
</organism>